<dbReference type="InterPro" id="IPR036116">
    <property type="entry name" value="FN3_sf"/>
</dbReference>
<accession>A0A1G1XMU6</accession>
<feature type="transmembrane region" description="Helical" evidence="1">
    <location>
        <begin position="20"/>
        <end position="42"/>
    </location>
</feature>
<keyword evidence="1" id="KW-0472">Membrane</keyword>
<evidence type="ECO:0000256" key="1">
    <source>
        <dbReference type="SAM" id="Phobius"/>
    </source>
</evidence>
<feature type="domain" description="Fibronectin type-III" evidence="2">
    <location>
        <begin position="847"/>
        <end position="938"/>
    </location>
</feature>
<dbReference type="Proteomes" id="UP000176260">
    <property type="component" value="Unassembled WGS sequence"/>
</dbReference>
<gene>
    <name evidence="3" type="ORF">A2Y67_01320</name>
</gene>
<proteinExistence type="predicted"/>
<dbReference type="SUPFAM" id="SSF49265">
    <property type="entry name" value="Fibronectin type III"/>
    <property type="match status" value="1"/>
</dbReference>
<sequence length="1161" mass="123578">MNLKFQKKDDWFDEKHKKYLAIYIALAIVLAINHIVFSFLLVERERARALTANLMADLFTIPPLANYDVMAGSNNVLVAEFIEPDGWLNNIIPGSCSWRFPTLADPNPCITLIDADGGATGGVGTDDDGAKIFYIDFLPRGVGTSGANLFFRPADGLCTDSISAPTCIYIDKTDGVSCEGATLDTYILGAGCAAGGDLLVGLSRPIWMHSELVSYNAAYDYCDPVATPGCTELQTESIWLYDGWEDTVLAEGSGWNNNNPNQWQSWTFPDLIGGATWNGNETFYDVDLDGIFGGITPHVQGLSGDEPVILDLDLDGFYEDGPDTLYDADGTGSVGIGTDDDAVPVGATLTQLTAADHVCWNGAGLGGVGQVIIYQDGGNGGVGFDCLPGNGGIDQVIRNDVAGVLPAGPGSFPYSYFLANALAYYDTNSNGSYDVGNGAGSTESLWLGLQGLNQWHPNIEGAPGGFMDADGAATAGPPGIPPNMDDDVLPLNGLTRGSALSYLQLSGNVCIATNPAGGIEDAYVDILGNDCFPQNDPGFGGFPFVHPNLLIDMSADGLNIPTTYDATWSSAAGSAAYWDHIGPGGVPGANGAYDWCNPLVTPGCGAPQTESIWIEFWNNGKYNNAADTMVYTINPVNNPLAGDTLTQNVTGPSGQPLIYADADVSGDLSAADTVLEDDGNIYDGSAGVPNSRIDRQADIITAITLKNTGTAQAGLDISGLSLFNAGADGICDNPVGSVDDSFITNLTWDGTKWILLNPTGTARVSNFRNCIAANIATFATANTTIQIQVPELLDNNANYAYDIGDEGMFFAGILNNSIVSNSYTVPYTLTIKAIPTYGGGVTPDTNAPNVVNNLVINASFSGAALLTWQDPADTDLAKIVVDQSLKGQTTTLTVDKGVQVLNLTNLTVGAAYTFKLRAEDINGNLGPAVIYIVTIPASGQVEVTHPGLGELMPSPMLLEDFLPEGVMVGDLVKSTASPSVYYIGADNKKHNFPNELIFKTWYEGFSTVKTISDAALSSITTGKDIYIREGTYLLKKFTDSKVYAIEPNGILRWIENETIAKKIYGVRWTDRIIDVSDAMFNQYTLGNPISSAVHPNGSLLSYKGKKDIWYIENATMREVSVGVFSQCRFQDRFVAKNIESTIIYPVGSVLTVRTEVGYFPQ</sequence>
<dbReference type="Gene3D" id="2.60.40.10">
    <property type="entry name" value="Immunoglobulins"/>
    <property type="match status" value="1"/>
</dbReference>
<name>A0A1G1XMU6_9BACT</name>
<reference evidence="3 4" key="1">
    <citation type="journal article" date="2016" name="Nat. Commun.">
        <title>Thousands of microbial genomes shed light on interconnected biogeochemical processes in an aquifer system.</title>
        <authorList>
            <person name="Anantharaman K."/>
            <person name="Brown C.T."/>
            <person name="Hug L.A."/>
            <person name="Sharon I."/>
            <person name="Castelle C.J."/>
            <person name="Probst A.J."/>
            <person name="Thomas B.C."/>
            <person name="Singh A."/>
            <person name="Wilkins M.J."/>
            <person name="Karaoz U."/>
            <person name="Brodie E.L."/>
            <person name="Williams K.H."/>
            <person name="Hubbard S.S."/>
            <person name="Banfield J.F."/>
        </authorList>
    </citation>
    <scope>NUCLEOTIDE SEQUENCE [LARGE SCALE GENOMIC DNA]</scope>
</reference>
<dbReference type="EMBL" id="MHIA01000030">
    <property type="protein sequence ID" value="OGY41359.1"/>
    <property type="molecule type" value="Genomic_DNA"/>
</dbReference>
<protein>
    <recommendedName>
        <fullName evidence="2">Fibronectin type-III domain-containing protein</fullName>
    </recommendedName>
</protein>
<keyword evidence="1" id="KW-0812">Transmembrane</keyword>
<comment type="caution">
    <text evidence="3">The sequence shown here is derived from an EMBL/GenBank/DDBJ whole genome shotgun (WGS) entry which is preliminary data.</text>
</comment>
<evidence type="ECO:0000259" key="2">
    <source>
        <dbReference type="PROSITE" id="PS50853"/>
    </source>
</evidence>
<dbReference type="PROSITE" id="PS50853">
    <property type="entry name" value="FN3"/>
    <property type="match status" value="1"/>
</dbReference>
<dbReference type="AlphaFoldDB" id="A0A1G1XMU6"/>
<evidence type="ECO:0000313" key="4">
    <source>
        <dbReference type="Proteomes" id="UP000176260"/>
    </source>
</evidence>
<dbReference type="CDD" id="cd00063">
    <property type="entry name" value="FN3"/>
    <property type="match status" value="1"/>
</dbReference>
<dbReference type="InterPro" id="IPR013783">
    <property type="entry name" value="Ig-like_fold"/>
</dbReference>
<organism evidence="3 4">
    <name type="scientific">Candidatus Buchananbacteria bacterium RBG_13_39_9</name>
    <dbReference type="NCBI Taxonomy" id="1797531"/>
    <lineage>
        <taxon>Bacteria</taxon>
        <taxon>Candidatus Buchananiibacteriota</taxon>
    </lineage>
</organism>
<dbReference type="InterPro" id="IPR003961">
    <property type="entry name" value="FN3_dom"/>
</dbReference>
<evidence type="ECO:0000313" key="3">
    <source>
        <dbReference type="EMBL" id="OGY41359.1"/>
    </source>
</evidence>
<keyword evidence="1" id="KW-1133">Transmembrane helix</keyword>